<dbReference type="Gene3D" id="2.10.25.10">
    <property type="entry name" value="Laminin"/>
    <property type="match status" value="2"/>
</dbReference>
<proteinExistence type="predicted"/>
<dbReference type="GO" id="GO:0005102">
    <property type="term" value="F:signaling receptor binding"/>
    <property type="evidence" value="ECO:0007669"/>
    <property type="project" value="TreeGrafter"/>
</dbReference>
<keyword evidence="1 5" id="KW-0245">EGF-like domain</keyword>
<evidence type="ECO:0000256" key="1">
    <source>
        <dbReference type="ARBA" id="ARBA00022536"/>
    </source>
</evidence>
<dbReference type="PROSITE" id="PS50026">
    <property type="entry name" value="EGF_3"/>
    <property type="match status" value="1"/>
</dbReference>
<protein>
    <recommendedName>
        <fullName evidence="6">EGF-like domain-containing protein</fullName>
    </recommendedName>
</protein>
<dbReference type="PROSITE" id="PS00022">
    <property type="entry name" value="EGF_1"/>
    <property type="match status" value="1"/>
</dbReference>
<name>A0A6L2PZU8_COPFO</name>
<dbReference type="OrthoDB" id="8178753at2759"/>
<dbReference type="PROSITE" id="PS50092">
    <property type="entry name" value="TSP1"/>
    <property type="match status" value="1"/>
</dbReference>
<keyword evidence="2" id="KW-0732">Signal</keyword>
<dbReference type="InterPro" id="IPR050969">
    <property type="entry name" value="Dev_Signal_Modulators"/>
</dbReference>
<dbReference type="InterPro" id="IPR036383">
    <property type="entry name" value="TSP1_rpt_sf"/>
</dbReference>
<dbReference type="PANTHER" id="PTHR14949:SF56">
    <property type="entry name" value="EGF-LIKE-DOMAIN, MULTIPLE 7"/>
    <property type="match status" value="1"/>
</dbReference>
<dbReference type="InterPro" id="IPR013032">
    <property type="entry name" value="EGF-like_CS"/>
</dbReference>
<feature type="disulfide bond" evidence="5">
    <location>
        <begin position="208"/>
        <end position="218"/>
    </location>
</feature>
<keyword evidence="4 5" id="KW-1015">Disulfide bond</keyword>
<comment type="caution">
    <text evidence="5">Lacks conserved residue(s) required for the propagation of feature annotation.</text>
</comment>
<feature type="non-terminal residue" evidence="7">
    <location>
        <position position="268"/>
    </location>
</feature>
<reference evidence="8" key="1">
    <citation type="submission" date="2020-01" db="EMBL/GenBank/DDBJ databases">
        <title>Draft genome sequence of the Termite Coptotermes fromosanus.</title>
        <authorList>
            <person name="Itakura S."/>
            <person name="Yosikawa Y."/>
            <person name="Umezawa K."/>
        </authorList>
    </citation>
    <scope>NUCLEOTIDE SEQUENCE [LARGE SCALE GENOMIC DNA]</scope>
</reference>
<dbReference type="GO" id="GO:0009986">
    <property type="term" value="C:cell surface"/>
    <property type="evidence" value="ECO:0007669"/>
    <property type="project" value="TreeGrafter"/>
</dbReference>
<accession>A0A6L2PZU8</accession>
<evidence type="ECO:0000313" key="8">
    <source>
        <dbReference type="Proteomes" id="UP000502823"/>
    </source>
</evidence>
<dbReference type="InParanoid" id="A0A6L2PZU8"/>
<dbReference type="PANTHER" id="PTHR14949">
    <property type="entry name" value="EGF-LIKE-DOMAIN, MULTIPLE 7, 8"/>
    <property type="match status" value="1"/>
</dbReference>
<evidence type="ECO:0000256" key="2">
    <source>
        <dbReference type="ARBA" id="ARBA00022729"/>
    </source>
</evidence>
<dbReference type="InterPro" id="IPR000742">
    <property type="entry name" value="EGF"/>
</dbReference>
<dbReference type="Pfam" id="PF00090">
    <property type="entry name" value="TSP_1"/>
    <property type="match status" value="1"/>
</dbReference>
<dbReference type="SUPFAM" id="SSF57196">
    <property type="entry name" value="EGF/Laminin"/>
    <property type="match status" value="1"/>
</dbReference>
<dbReference type="Proteomes" id="UP000502823">
    <property type="component" value="Unassembled WGS sequence"/>
</dbReference>
<evidence type="ECO:0000259" key="6">
    <source>
        <dbReference type="PROSITE" id="PS50026"/>
    </source>
</evidence>
<feature type="domain" description="EGF-like" evidence="6">
    <location>
        <begin position="204"/>
        <end position="236"/>
    </location>
</feature>
<dbReference type="SUPFAM" id="SSF82895">
    <property type="entry name" value="TSP-1 type 1 repeat"/>
    <property type="match status" value="1"/>
</dbReference>
<evidence type="ECO:0000256" key="5">
    <source>
        <dbReference type="PROSITE-ProRule" id="PRU00076"/>
    </source>
</evidence>
<dbReference type="PROSITE" id="PS01186">
    <property type="entry name" value="EGF_2"/>
    <property type="match status" value="1"/>
</dbReference>
<dbReference type="Pfam" id="PF07974">
    <property type="entry name" value="EGF_2"/>
    <property type="match status" value="1"/>
</dbReference>
<dbReference type="Pfam" id="PF12661">
    <property type="entry name" value="hEGF"/>
    <property type="match status" value="2"/>
</dbReference>
<feature type="disulfide bond" evidence="5">
    <location>
        <begin position="226"/>
        <end position="235"/>
    </location>
</feature>
<gene>
    <name evidence="7" type="ORF">Cfor_09701</name>
</gene>
<dbReference type="GO" id="GO:0005576">
    <property type="term" value="C:extracellular region"/>
    <property type="evidence" value="ECO:0007669"/>
    <property type="project" value="TreeGrafter"/>
</dbReference>
<dbReference type="AlphaFoldDB" id="A0A6L2PZU8"/>
<keyword evidence="8" id="KW-1185">Reference proteome</keyword>
<evidence type="ECO:0000256" key="3">
    <source>
        <dbReference type="ARBA" id="ARBA00022737"/>
    </source>
</evidence>
<evidence type="ECO:0000313" key="7">
    <source>
        <dbReference type="EMBL" id="GFG36812.1"/>
    </source>
</evidence>
<dbReference type="SMART" id="SM00181">
    <property type="entry name" value="EGF"/>
    <property type="match status" value="3"/>
</dbReference>
<organism evidence="7 8">
    <name type="scientific">Coptotermes formosanus</name>
    <name type="common">Formosan subterranean termite</name>
    <dbReference type="NCBI Taxonomy" id="36987"/>
    <lineage>
        <taxon>Eukaryota</taxon>
        <taxon>Metazoa</taxon>
        <taxon>Ecdysozoa</taxon>
        <taxon>Arthropoda</taxon>
        <taxon>Hexapoda</taxon>
        <taxon>Insecta</taxon>
        <taxon>Pterygota</taxon>
        <taxon>Neoptera</taxon>
        <taxon>Polyneoptera</taxon>
        <taxon>Dictyoptera</taxon>
        <taxon>Blattodea</taxon>
        <taxon>Blattoidea</taxon>
        <taxon>Termitoidae</taxon>
        <taxon>Rhinotermitidae</taxon>
        <taxon>Coptotermes</taxon>
    </lineage>
</organism>
<dbReference type="EMBL" id="BLKM01000656">
    <property type="protein sequence ID" value="GFG36812.1"/>
    <property type="molecule type" value="Genomic_DNA"/>
</dbReference>
<dbReference type="Gene3D" id="2.20.100.10">
    <property type="entry name" value="Thrombospondin type-1 (TSP1) repeat"/>
    <property type="match status" value="1"/>
</dbReference>
<sequence length="268" mass="29249">METDLNLTFLEDDALHDDSSGDIEQLAIVPNPSAVSQQCSATRIPLLDPTLLQTTRSDECSVTCGTGKQSRYSRCVDDGSRLELCMEAGGEHTETRACNREACTASTSTTSTTTEVAGSGNTSQALPDMFFPPIMNHTSMPPLAERKHSDQHKHRKFHHKNMVYKSVAANSRTRKPCFCQNGGMCHLKRRACHCPPGYFGRRCERVSCKPGCMNGGHCREPDQCVCPPHYTGPRCQTPVCQPPCLNGGVCLRPGVCSCPSGFLQPHCS</sequence>
<dbReference type="InterPro" id="IPR013111">
    <property type="entry name" value="EGF_extracell"/>
</dbReference>
<keyword evidence="3" id="KW-0677">Repeat</keyword>
<evidence type="ECO:0000256" key="4">
    <source>
        <dbReference type="ARBA" id="ARBA00023157"/>
    </source>
</evidence>
<dbReference type="InterPro" id="IPR000884">
    <property type="entry name" value="TSP1_rpt"/>
</dbReference>
<comment type="caution">
    <text evidence="7">The sequence shown here is derived from an EMBL/GenBank/DDBJ whole genome shotgun (WGS) entry which is preliminary data.</text>
</comment>